<keyword evidence="1" id="KW-0472">Membrane</keyword>
<sequence>MHLCPALCSPQSPERQQTNGFWGIKRQPRQGSNPNHQPVHYVHRAEGYFIMDFQQSLRRRNDSRFSLSLFIITSHGLSNTVPTHLQTYTFYVFMTVVSGFGSCSLLVMRIWLGPGLEGSRGI</sequence>
<accession>A0A9Q1IPW6</accession>
<comment type="caution">
    <text evidence="2">The sequence shown here is derived from an EMBL/GenBank/DDBJ whole genome shotgun (WGS) entry which is preliminary data.</text>
</comment>
<feature type="transmembrane region" description="Helical" evidence="1">
    <location>
        <begin position="88"/>
        <end position="112"/>
    </location>
</feature>
<proteinExistence type="predicted"/>
<organism evidence="2 3">
    <name type="scientific">Synaphobranchus kaupii</name>
    <name type="common">Kaup's arrowtooth eel</name>
    <dbReference type="NCBI Taxonomy" id="118154"/>
    <lineage>
        <taxon>Eukaryota</taxon>
        <taxon>Metazoa</taxon>
        <taxon>Chordata</taxon>
        <taxon>Craniata</taxon>
        <taxon>Vertebrata</taxon>
        <taxon>Euteleostomi</taxon>
        <taxon>Actinopterygii</taxon>
        <taxon>Neopterygii</taxon>
        <taxon>Teleostei</taxon>
        <taxon>Anguilliformes</taxon>
        <taxon>Synaphobranchidae</taxon>
        <taxon>Synaphobranchus</taxon>
    </lineage>
</organism>
<keyword evidence="3" id="KW-1185">Reference proteome</keyword>
<dbReference type="Proteomes" id="UP001152622">
    <property type="component" value="Chromosome 10"/>
</dbReference>
<keyword evidence="1" id="KW-0812">Transmembrane</keyword>
<evidence type="ECO:0000313" key="3">
    <source>
        <dbReference type="Proteomes" id="UP001152622"/>
    </source>
</evidence>
<keyword evidence="1" id="KW-1133">Transmembrane helix</keyword>
<gene>
    <name evidence="2" type="ORF">SKAU_G00273390</name>
</gene>
<dbReference type="AlphaFoldDB" id="A0A9Q1IPW6"/>
<evidence type="ECO:0000256" key="1">
    <source>
        <dbReference type="SAM" id="Phobius"/>
    </source>
</evidence>
<protein>
    <submittedName>
        <fullName evidence="2">Uncharacterized protein</fullName>
    </submittedName>
</protein>
<evidence type="ECO:0000313" key="2">
    <source>
        <dbReference type="EMBL" id="KAJ8348750.1"/>
    </source>
</evidence>
<dbReference type="EMBL" id="JAINUF010000010">
    <property type="protein sequence ID" value="KAJ8348750.1"/>
    <property type="molecule type" value="Genomic_DNA"/>
</dbReference>
<reference evidence="2" key="1">
    <citation type="journal article" date="2023" name="Science">
        <title>Genome structures resolve the early diversification of teleost fishes.</title>
        <authorList>
            <person name="Parey E."/>
            <person name="Louis A."/>
            <person name="Montfort J."/>
            <person name="Bouchez O."/>
            <person name="Roques C."/>
            <person name="Iampietro C."/>
            <person name="Lluch J."/>
            <person name="Castinel A."/>
            <person name="Donnadieu C."/>
            <person name="Desvignes T."/>
            <person name="Floi Bucao C."/>
            <person name="Jouanno E."/>
            <person name="Wen M."/>
            <person name="Mejri S."/>
            <person name="Dirks R."/>
            <person name="Jansen H."/>
            <person name="Henkel C."/>
            <person name="Chen W.J."/>
            <person name="Zahm M."/>
            <person name="Cabau C."/>
            <person name="Klopp C."/>
            <person name="Thompson A.W."/>
            <person name="Robinson-Rechavi M."/>
            <person name="Braasch I."/>
            <person name="Lecointre G."/>
            <person name="Bobe J."/>
            <person name="Postlethwait J.H."/>
            <person name="Berthelot C."/>
            <person name="Roest Crollius H."/>
            <person name="Guiguen Y."/>
        </authorList>
    </citation>
    <scope>NUCLEOTIDE SEQUENCE</scope>
    <source>
        <strain evidence="2">WJC10195</strain>
    </source>
</reference>
<name>A0A9Q1IPW6_SYNKA</name>